<sequence>MMSRSATPISTTQRRTEDMKLAIRDWEESWCRAKPN</sequence>
<gene>
    <name evidence="1" type="ORF">CCOS01_09550</name>
</gene>
<name>A0AAI9YUI3_9PEZI</name>
<comment type="caution">
    <text evidence="1">The sequence shown here is derived from an EMBL/GenBank/DDBJ whole genome shotgun (WGS) entry which is preliminary data.</text>
</comment>
<evidence type="ECO:0000313" key="1">
    <source>
        <dbReference type="EMBL" id="KAK1524463.1"/>
    </source>
</evidence>
<proteinExistence type="predicted"/>
<evidence type="ECO:0000313" key="2">
    <source>
        <dbReference type="Proteomes" id="UP001240678"/>
    </source>
</evidence>
<accession>A0AAI9YUI3</accession>
<keyword evidence="2" id="KW-1185">Reference proteome</keyword>
<organism evidence="1 2">
    <name type="scientific">Colletotrichum costaricense</name>
    <dbReference type="NCBI Taxonomy" id="1209916"/>
    <lineage>
        <taxon>Eukaryota</taxon>
        <taxon>Fungi</taxon>
        <taxon>Dikarya</taxon>
        <taxon>Ascomycota</taxon>
        <taxon>Pezizomycotina</taxon>
        <taxon>Sordariomycetes</taxon>
        <taxon>Hypocreomycetidae</taxon>
        <taxon>Glomerellales</taxon>
        <taxon>Glomerellaceae</taxon>
        <taxon>Colletotrichum</taxon>
        <taxon>Colletotrichum acutatum species complex</taxon>
    </lineage>
</organism>
<dbReference type="GeneID" id="85341255"/>
<protein>
    <submittedName>
        <fullName evidence="1">Uncharacterized protein</fullName>
    </submittedName>
</protein>
<reference evidence="1 2" key="1">
    <citation type="submission" date="2016-10" db="EMBL/GenBank/DDBJ databases">
        <title>The genome sequence of Colletotrichum fioriniae PJ7.</title>
        <authorList>
            <person name="Baroncelli R."/>
        </authorList>
    </citation>
    <scope>NUCLEOTIDE SEQUENCE [LARGE SCALE GENOMIC DNA]</scope>
    <source>
        <strain evidence="1 2">IMI 309622</strain>
    </source>
</reference>
<dbReference type="RefSeq" id="XP_060312408.1">
    <property type="nucleotide sequence ID" value="XM_060457708.1"/>
</dbReference>
<dbReference type="AlphaFoldDB" id="A0AAI9YUI3"/>
<dbReference type="EMBL" id="MOOE01000009">
    <property type="protein sequence ID" value="KAK1524463.1"/>
    <property type="molecule type" value="Genomic_DNA"/>
</dbReference>
<dbReference type="Proteomes" id="UP001240678">
    <property type="component" value="Unassembled WGS sequence"/>
</dbReference>